<dbReference type="InterPro" id="IPR012393">
    <property type="entry name" value="Tricorn_protease"/>
</dbReference>
<keyword evidence="13" id="KW-1185">Reference proteome</keyword>
<dbReference type="Gene3D" id="2.120.10.60">
    <property type="entry name" value="Tricorn protease N-terminal domain"/>
    <property type="match status" value="2"/>
</dbReference>
<dbReference type="Proteomes" id="UP000605676">
    <property type="component" value="Unassembled WGS sequence"/>
</dbReference>
<proteinExistence type="inferred from homology"/>
<dbReference type="EC" id="3.4.21.-" evidence="7"/>
<dbReference type="CDD" id="cd07562">
    <property type="entry name" value="Peptidase_S41_TRI"/>
    <property type="match status" value="1"/>
</dbReference>
<comment type="similarity">
    <text evidence="2 7">Belongs to the peptidase S41B family.</text>
</comment>
<gene>
    <name evidence="12" type="ORF">JIV24_15065</name>
</gene>
<sequence length="1079" mass="122949">MMKLIKTAIALLLFAFVVEAAAQPLWMRYPSISPDGQTIVFSYKGNLYKVSSSGGDAQPLTIHKAHDYQPVWSPDSKHIAFASNRFGNFDVFIMPAEGGQAQRLSYHSANEVPCSFTPDGKQVLYSSQQLDDFQNSQFPYGMFSELYKVDIATSAIDQLLTTPAELAMISNDGSVMVYQDVKGYEDKWRKHHQSSVTRDIWKYETATGKHTKLSAYKGEDRQPVLASNNEDVYYLSEQFGSFNVCKTDVNSSGKTVQISHFEKHPVRFLSVSDNDMLCYSFNGELYTQKPGAQPSKVEVNINFDIEGADTQFVKMSKEAREMDVSPSGKEIAFVARGEVFVTSVDYGTTKRITNTPGQERSVNFSPDGRSLVYAAERNGSWNIYTSSIKSDDELYFSNATLIDEKPVLEIEAETFQPYFSPDGKEVAFLENRTSLKVINLQTKAVREILKGEYNYSYSDGDQWYQWSPDGKWFIVAFAPNHWVIDEVGLVASDGTGEVMNLTKSGYGDYYPQWMMDGNAIVWFTDKHGMRNHGSWGSHDDAYAMFFNQKSYDQFKLSKEELELKEELEKANKKDDKEADKSKTKSKKKVEEKDDTIVMELDKLQDRMARLTIHSSSLAGAILSPDADKLYYLSRFEKGHDLWMHDFKKNETKKIAKLDGRGGSMQADSAFKHIFVFSNGKITKFNTKDEKTKPVNYSAEMYLDAAAEREAIFEHAWRQVKRKWYRPDLHNVDWDFYKQEYQRFLPHVNNNYDFQELLSEMLGEMNGSHTGARYRPKITDADKTASLGLFYDYKYDGKGLKVTEVIDKSPVLKEGSKIEAGVVIEMVNGEALNNLSELYQLLNHQEGKPTLLALYNASSGKRWQETVKPISISKRNQLLYERWIKQRREITERLSGGRLGYVHVRGMNSPSFREFYSEVLGRNHDKEALIVDTRFNGGGWLHDDLVTFLGGKKYADYYPGGRYFGSEPIAKWYKPSCVLISEGNYSDAHAFPFAYNALQIGKLIGMPVPGTMTAVWWETQQDRSLVFGIPQIGVKDMDGNYLENTQLEPDVKVQNSFEALKDGRDEQLEKAIEVMLNDLK</sequence>
<dbReference type="Pfam" id="PF14684">
    <property type="entry name" value="Tricorn_C1"/>
    <property type="match status" value="1"/>
</dbReference>
<evidence type="ECO:0000259" key="11">
    <source>
        <dbReference type="Pfam" id="PF14684"/>
    </source>
</evidence>
<dbReference type="PANTHER" id="PTHR43253:SF1">
    <property type="entry name" value="TRICORN PROTEASE HOMOLOG 2-RELATED"/>
    <property type="match status" value="1"/>
</dbReference>
<dbReference type="InterPro" id="IPR036034">
    <property type="entry name" value="PDZ_sf"/>
</dbReference>
<keyword evidence="9" id="KW-0732">Signal</keyword>
<feature type="region of interest" description="Disordered" evidence="8">
    <location>
        <begin position="568"/>
        <end position="591"/>
    </location>
</feature>
<evidence type="ECO:0000313" key="12">
    <source>
        <dbReference type="EMBL" id="MBK3518665.1"/>
    </source>
</evidence>
<evidence type="ECO:0000256" key="3">
    <source>
        <dbReference type="ARBA" id="ARBA00022490"/>
    </source>
</evidence>
<dbReference type="Gene3D" id="3.30.750.44">
    <property type="match status" value="1"/>
</dbReference>
<evidence type="ECO:0000256" key="2">
    <source>
        <dbReference type="ARBA" id="ARBA00008524"/>
    </source>
</evidence>
<reference evidence="12 13" key="1">
    <citation type="submission" date="2021-01" db="EMBL/GenBank/DDBJ databases">
        <title>Carboxyliciviraga sp.nov., isolated from coastal sediments.</title>
        <authorList>
            <person name="Lu D."/>
            <person name="Zhang T."/>
        </authorList>
    </citation>
    <scope>NUCLEOTIDE SEQUENCE [LARGE SCALE GENOMIC DNA]</scope>
    <source>
        <strain evidence="12 13">N1Y132</strain>
    </source>
</reference>
<dbReference type="SUPFAM" id="SSF50156">
    <property type="entry name" value="PDZ domain-like"/>
    <property type="match status" value="1"/>
</dbReference>
<keyword evidence="3 7" id="KW-0963">Cytoplasm</keyword>
<dbReference type="RefSeq" id="WP_200465892.1">
    <property type="nucleotide sequence ID" value="NZ_JAENRR010000039.1"/>
</dbReference>
<keyword evidence="5 7" id="KW-0378">Hydrolase</keyword>
<comment type="caution">
    <text evidence="12">The sequence shown here is derived from an EMBL/GenBank/DDBJ whole genome shotgun (WGS) entry which is preliminary data.</text>
</comment>
<evidence type="ECO:0000259" key="10">
    <source>
        <dbReference type="Pfam" id="PF03572"/>
    </source>
</evidence>
<evidence type="ECO:0000256" key="6">
    <source>
        <dbReference type="ARBA" id="ARBA00022825"/>
    </source>
</evidence>
<accession>A0ABS1HLW1</accession>
<dbReference type="Gene3D" id="3.90.226.10">
    <property type="entry name" value="2-enoyl-CoA Hydratase, Chain A, domain 1"/>
    <property type="match status" value="1"/>
</dbReference>
<organism evidence="12 13">
    <name type="scientific">Carboxylicivirga marina</name>
    <dbReference type="NCBI Taxonomy" id="2800988"/>
    <lineage>
        <taxon>Bacteria</taxon>
        <taxon>Pseudomonadati</taxon>
        <taxon>Bacteroidota</taxon>
        <taxon>Bacteroidia</taxon>
        <taxon>Marinilabiliales</taxon>
        <taxon>Marinilabiliaceae</taxon>
        <taxon>Carboxylicivirga</taxon>
    </lineage>
</organism>
<dbReference type="PANTHER" id="PTHR43253">
    <property type="entry name" value="TRICORN PROTEASE HOMOLOG 2-RELATED"/>
    <property type="match status" value="1"/>
</dbReference>
<feature type="chain" id="PRO_5045676761" description="Tricorn protease homolog" evidence="9">
    <location>
        <begin position="23"/>
        <end position="1079"/>
    </location>
</feature>
<evidence type="ECO:0000256" key="5">
    <source>
        <dbReference type="ARBA" id="ARBA00022801"/>
    </source>
</evidence>
<dbReference type="PIRSF" id="PIRSF036421">
    <property type="entry name" value="Tricorn_protease"/>
    <property type="match status" value="1"/>
</dbReference>
<dbReference type="Pfam" id="PF07676">
    <property type="entry name" value="PD40"/>
    <property type="match status" value="1"/>
</dbReference>
<evidence type="ECO:0000256" key="8">
    <source>
        <dbReference type="SAM" id="MobiDB-lite"/>
    </source>
</evidence>
<feature type="domain" description="Tail specific protease" evidence="10">
    <location>
        <begin position="897"/>
        <end position="1052"/>
    </location>
</feature>
<dbReference type="InterPro" id="IPR028204">
    <property type="entry name" value="Tricorn_C1"/>
</dbReference>
<dbReference type="Pfam" id="PF03572">
    <property type="entry name" value="Peptidase_S41"/>
    <property type="match status" value="1"/>
</dbReference>
<dbReference type="Gene3D" id="2.120.10.30">
    <property type="entry name" value="TolB, C-terminal domain"/>
    <property type="match status" value="1"/>
</dbReference>
<dbReference type="SUPFAM" id="SSF52096">
    <property type="entry name" value="ClpP/crotonase"/>
    <property type="match status" value="1"/>
</dbReference>
<dbReference type="SUPFAM" id="SSF69304">
    <property type="entry name" value="Tricorn protease N-terminal domain"/>
    <property type="match status" value="3"/>
</dbReference>
<dbReference type="InterPro" id="IPR005151">
    <property type="entry name" value="Tail-specific_protease"/>
</dbReference>
<evidence type="ECO:0000256" key="9">
    <source>
        <dbReference type="SAM" id="SignalP"/>
    </source>
</evidence>
<dbReference type="InterPro" id="IPR011659">
    <property type="entry name" value="WD40"/>
</dbReference>
<evidence type="ECO:0000256" key="1">
    <source>
        <dbReference type="ARBA" id="ARBA00004496"/>
    </source>
</evidence>
<evidence type="ECO:0000256" key="4">
    <source>
        <dbReference type="ARBA" id="ARBA00022670"/>
    </source>
</evidence>
<feature type="domain" description="Tricorn protease C1" evidence="11">
    <location>
        <begin position="705"/>
        <end position="762"/>
    </location>
</feature>
<name>A0ABS1HLW1_9BACT</name>
<dbReference type="InterPro" id="IPR011042">
    <property type="entry name" value="6-blade_b-propeller_TolB-like"/>
</dbReference>
<feature type="signal peptide" evidence="9">
    <location>
        <begin position="1"/>
        <end position="22"/>
    </location>
</feature>
<dbReference type="Gene3D" id="2.30.42.10">
    <property type="match status" value="1"/>
</dbReference>
<evidence type="ECO:0000256" key="7">
    <source>
        <dbReference type="PIRNR" id="PIRNR036421"/>
    </source>
</evidence>
<evidence type="ECO:0000313" key="13">
    <source>
        <dbReference type="Proteomes" id="UP000605676"/>
    </source>
</evidence>
<dbReference type="EMBL" id="JAENRR010000039">
    <property type="protein sequence ID" value="MBK3518665.1"/>
    <property type="molecule type" value="Genomic_DNA"/>
</dbReference>
<keyword evidence="6 7" id="KW-0720">Serine protease</keyword>
<dbReference type="InterPro" id="IPR029045">
    <property type="entry name" value="ClpP/crotonase-like_dom_sf"/>
</dbReference>
<protein>
    <recommendedName>
        <fullName evidence="7">Tricorn protease homolog</fullName>
        <ecNumber evidence="7">3.4.21.-</ecNumber>
    </recommendedName>
</protein>
<keyword evidence="4 7" id="KW-0645">Protease</keyword>
<dbReference type="Pfam" id="PF26549">
    <property type="entry name" value="Tricorn_N"/>
    <property type="match status" value="1"/>
</dbReference>
<comment type="subcellular location">
    <subcellularLocation>
        <location evidence="1 7">Cytoplasm</location>
    </subcellularLocation>
</comment>
<comment type="function">
    <text evidence="7">Degrades oligopeptides.</text>
</comment>